<gene>
    <name evidence="2" type="ORF">AVEN_37242_1</name>
</gene>
<feature type="region of interest" description="Disordered" evidence="1">
    <location>
        <begin position="55"/>
        <end position="85"/>
    </location>
</feature>
<keyword evidence="3" id="KW-1185">Reference proteome</keyword>
<comment type="caution">
    <text evidence="2">The sequence shown here is derived from an EMBL/GenBank/DDBJ whole genome shotgun (WGS) entry which is preliminary data.</text>
</comment>
<dbReference type="Proteomes" id="UP000499080">
    <property type="component" value="Unassembled WGS sequence"/>
</dbReference>
<feature type="compositionally biased region" description="Polar residues" evidence="1">
    <location>
        <begin position="1"/>
        <end position="26"/>
    </location>
</feature>
<feature type="region of interest" description="Disordered" evidence="1">
    <location>
        <begin position="1"/>
        <end position="27"/>
    </location>
</feature>
<evidence type="ECO:0000313" key="2">
    <source>
        <dbReference type="EMBL" id="GBN87374.1"/>
    </source>
</evidence>
<dbReference type="EMBL" id="BGPR01021781">
    <property type="protein sequence ID" value="GBN87374.1"/>
    <property type="molecule type" value="Genomic_DNA"/>
</dbReference>
<dbReference type="AlphaFoldDB" id="A0A4Y2SGN0"/>
<name>A0A4Y2SGN0_ARAVE</name>
<sequence length="85" mass="9420">MDLRVWNTSSTFPTKRSTPFPNSGRPSVNHLFFSDSPEGSHTAQFQAESLSKKFTPLAPHSKSSPALHRALPKTDANMAIRIPKE</sequence>
<accession>A0A4Y2SGN0</accession>
<organism evidence="2 3">
    <name type="scientific">Araneus ventricosus</name>
    <name type="common">Orbweaver spider</name>
    <name type="synonym">Epeira ventricosa</name>
    <dbReference type="NCBI Taxonomy" id="182803"/>
    <lineage>
        <taxon>Eukaryota</taxon>
        <taxon>Metazoa</taxon>
        <taxon>Ecdysozoa</taxon>
        <taxon>Arthropoda</taxon>
        <taxon>Chelicerata</taxon>
        <taxon>Arachnida</taxon>
        <taxon>Araneae</taxon>
        <taxon>Araneomorphae</taxon>
        <taxon>Entelegynae</taxon>
        <taxon>Araneoidea</taxon>
        <taxon>Araneidae</taxon>
        <taxon>Araneus</taxon>
    </lineage>
</organism>
<proteinExistence type="predicted"/>
<reference evidence="2 3" key="1">
    <citation type="journal article" date="2019" name="Sci. Rep.">
        <title>Orb-weaving spider Araneus ventricosus genome elucidates the spidroin gene catalogue.</title>
        <authorList>
            <person name="Kono N."/>
            <person name="Nakamura H."/>
            <person name="Ohtoshi R."/>
            <person name="Moran D.A.P."/>
            <person name="Shinohara A."/>
            <person name="Yoshida Y."/>
            <person name="Fujiwara M."/>
            <person name="Mori M."/>
            <person name="Tomita M."/>
            <person name="Arakawa K."/>
        </authorList>
    </citation>
    <scope>NUCLEOTIDE SEQUENCE [LARGE SCALE GENOMIC DNA]</scope>
</reference>
<evidence type="ECO:0000313" key="3">
    <source>
        <dbReference type="Proteomes" id="UP000499080"/>
    </source>
</evidence>
<protein>
    <submittedName>
        <fullName evidence="2">Uncharacterized protein</fullName>
    </submittedName>
</protein>
<evidence type="ECO:0000256" key="1">
    <source>
        <dbReference type="SAM" id="MobiDB-lite"/>
    </source>
</evidence>